<feature type="compositionally biased region" description="Basic and acidic residues" evidence="1">
    <location>
        <begin position="41"/>
        <end position="56"/>
    </location>
</feature>
<evidence type="ECO:0000313" key="2">
    <source>
        <dbReference type="EMBL" id="MDM7855741.1"/>
    </source>
</evidence>
<keyword evidence="3" id="KW-1185">Reference proteome</keyword>
<evidence type="ECO:0000256" key="1">
    <source>
        <dbReference type="SAM" id="MobiDB-lite"/>
    </source>
</evidence>
<proteinExistence type="predicted"/>
<dbReference type="Proteomes" id="UP001529338">
    <property type="component" value="Unassembled WGS sequence"/>
</dbReference>
<evidence type="ECO:0008006" key="4">
    <source>
        <dbReference type="Google" id="ProtNLM"/>
    </source>
</evidence>
<sequence length="70" mass="7691">MTIRGALRKAVGSLTRRGLVLDDEESRRQREKQAHAARAVAEQERRSEGVKNETRIRMGMQGGGPGGFLG</sequence>
<comment type="caution">
    <text evidence="2">The sequence shown here is derived from an EMBL/GenBank/DDBJ whole genome shotgun (WGS) entry which is preliminary data.</text>
</comment>
<protein>
    <recommendedName>
        <fullName evidence="4">CsbD-like domain-containing protein</fullName>
    </recommendedName>
</protein>
<organism evidence="2 3">
    <name type="scientific">Cellulomonas alba</name>
    <dbReference type="NCBI Taxonomy" id="3053467"/>
    <lineage>
        <taxon>Bacteria</taxon>
        <taxon>Bacillati</taxon>
        <taxon>Actinomycetota</taxon>
        <taxon>Actinomycetes</taxon>
        <taxon>Micrococcales</taxon>
        <taxon>Cellulomonadaceae</taxon>
        <taxon>Cellulomonas</taxon>
    </lineage>
</organism>
<name>A0ABT7SHT7_9CELL</name>
<evidence type="ECO:0000313" key="3">
    <source>
        <dbReference type="Proteomes" id="UP001529338"/>
    </source>
</evidence>
<feature type="compositionally biased region" description="Gly residues" evidence="1">
    <location>
        <begin position="60"/>
        <end position="70"/>
    </location>
</feature>
<accession>A0ABT7SHT7</accession>
<gene>
    <name evidence="2" type="ORF">QRT04_12445</name>
</gene>
<dbReference type="RefSeq" id="WP_289455604.1">
    <property type="nucleotide sequence ID" value="NZ_JAUCGQ010000001.1"/>
</dbReference>
<feature type="region of interest" description="Disordered" evidence="1">
    <location>
        <begin position="23"/>
        <end position="70"/>
    </location>
</feature>
<reference evidence="2 3" key="1">
    <citation type="submission" date="2023-06" db="EMBL/GenBank/DDBJ databases">
        <title>Cellulomonas sp. MW4 Whole genome sequence.</title>
        <authorList>
            <person name="Park S."/>
        </authorList>
    </citation>
    <scope>NUCLEOTIDE SEQUENCE [LARGE SCALE GENOMIC DNA]</scope>
    <source>
        <strain evidence="2 3">MW4</strain>
    </source>
</reference>
<dbReference type="EMBL" id="JAUCGQ010000001">
    <property type="protein sequence ID" value="MDM7855741.1"/>
    <property type="molecule type" value="Genomic_DNA"/>
</dbReference>
<feature type="compositionally biased region" description="Basic and acidic residues" evidence="1">
    <location>
        <begin position="25"/>
        <end position="34"/>
    </location>
</feature>